<dbReference type="InterPro" id="IPR006059">
    <property type="entry name" value="SBP"/>
</dbReference>
<dbReference type="RefSeq" id="WP_264711821.1">
    <property type="nucleotide sequence ID" value="NZ_JAPDNT010000001.1"/>
</dbReference>
<dbReference type="Gene3D" id="3.40.190.10">
    <property type="entry name" value="Periplasmic binding protein-like II"/>
    <property type="match status" value="1"/>
</dbReference>
<evidence type="ECO:0000313" key="5">
    <source>
        <dbReference type="Proteomes" id="UP001165679"/>
    </source>
</evidence>
<comment type="caution">
    <text evidence="4">The sequence shown here is derived from an EMBL/GenBank/DDBJ whole genome shotgun (WGS) entry which is preliminary data.</text>
</comment>
<evidence type="ECO:0000313" key="4">
    <source>
        <dbReference type="EMBL" id="MCW3473240.1"/>
    </source>
</evidence>
<name>A0AA42CFX1_9PROT</name>
<protein>
    <submittedName>
        <fullName evidence="4">Extracellular solute-binding protein</fullName>
    </submittedName>
</protein>
<reference evidence="4" key="2">
    <citation type="submission" date="2022-10" db="EMBL/GenBank/DDBJ databases">
        <authorList>
            <person name="Trinh H.N."/>
        </authorList>
    </citation>
    <scope>NUCLEOTIDE SEQUENCE</scope>
    <source>
        <strain evidence="4">RN2-1</strain>
    </source>
</reference>
<accession>A0AA42CFX1</accession>
<dbReference type="AlphaFoldDB" id="A0AA42CFX1"/>
<evidence type="ECO:0000256" key="1">
    <source>
        <dbReference type="ARBA" id="ARBA00008520"/>
    </source>
</evidence>
<dbReference type="GO" id="GO:0055052">
    <property type="term" value="C:ATP-binding cassette (ABC) transporter complex, substrate-binding subunit-containing"/>
    <property type="evidence" value="ECO:0007669"/>
    <property type="project" value="TreeGrafter"/>
</dbReference>
<evidence type="ECO:0000256" key="3">
    <source>
        <dbReference type="ARBA" id="ARBA00022729"/>
    </source>
</evidence>
<keyword evidence="5" id="KW-1185">Reference proteome</keyword>
<dbReference type="GO" id="GO:0042956">
    <property type="term" value="P:maltodextrin transmembrane transport"/>
    <property type="evidence" value="ECO:0007669"/>
    <property type="project" value="TreeGrafter"/>
</dbReference>
<dbReference type="EMBL" id="JAPDNT010000001">
    <property type="protein sequence ID" value="MCW3473240.1"/>
    <property type="molecule type" value="Genomic_DNA"/>
</dbReference>
<reference evidence="4" key="1">
    <citation type="submission" date="2022-09" db="EMBL/GenBank/DDBJ databases">
        <title>Rhodovastum sp. nov. RN2-1 isolated from soil in Seongnam, South Korea.</title>
        <authorList>
            <person name="Le N.T."/>
        </authorList>
    </citation>
    <scope>NUCLEOTIDE SEQUENCE</scope>
    <source>
        <strain evidence="4">RN2-1</strain>
    </source>
</reference>
<dbReference type="PANTHER" id="PTHR30061">
    <property type="entry name" value="MALTOSE-BINDING PERIPLASMIC PROTEIN"/>
    <property type="match status" value="1"/>
</dbReference>
<dbReference type="Pfam" id="PF13416">
    <property type="entry name" value="SBP_bac_8"/>
    <property type="match status" value="1"/>
</dbReference>
<dbReference type="Proteomes" id="UP001165679">
    <property type="component" value="Unassembled WGS sequence"/>
</dbReference>
<organism evidence="4 5">
    <name type="scientific">Limobrevibacterium gyesilva</name>
    <dbReference type="NCBI Taxonomy" id="2991712"/>
    <lineage>
        <taxon>Bacteria</taxon>
        <taxon>Pseudomonadati</taxon>
        <taxon>Pseudomonadota</taxon>
        <taxon>Alphaproteobacteria</taxon>
        <taxon>Acetobacterales</taxon>
        <taxon>Acetobacteraceae</taxon>
        <taxon>Limobrevibacterium</taxon>
    </lineage>
</organism>
<dbReference type="GO" id="GO:1901982">
    <property type="term" value="F:maltose binding"/>
    <property type="evidence" value="ECO:0007669"/>
    <property type="project" value="TreeGrafter"/>
</dbReference>
<keyword evidence="3" id="KW-0732">Signal</keyword>
<gene>
    <name evidence="4" type="ORF">OL599_01485</name>
</gene>
<comment type="similarity">
    <text evidence="1">Belongs to the bacterial solute-binding protein 1 family.</text>
</comment>
<dbReference type="SUPFAM" id="SSF53850">
    <property type="entry name" value="Periplasmic binding protein-like II"/>
    <property type="match status" value="1"/>
</dbReference>
<dbReference type="InterPro" id="IPR006311">
    <property type="entry name" value="TAT_signal"/>
</dbReference>
<evidence type="ECO:0000256" key="2">
    <source>
        <dbReference type="ARBA" id="ARBA00022448"/>
    </source>
</evidence>
<dbReference type="PANTHER" id="PTHR30061:SF50">
    <property type="entry name" value="MALTOSE_MALTODEXTRIN-BINDING PERIPLASMIC PROTEIN"/>
    <property type="match status" value="1"/>
</dbReference>
<dbReference type="GO" id="GO:0015768">
    <property type="term" value="P:maltose transport"/>
    <property type="evidence" value="ECO:0007669"/>
    <property type="project" value="TreeGrafter"/>
</dbReference>
<sequence length="454" mass="49453">MDTTKPNGATSGDANSTGPWVGRRSALKLAAGAAAAGLAGHSANAADVTLSVWTGYPELVPWYQAVGDAYARANPGTKVTVFSTTLREHEQKLAAAMPTGTGPDLFDVGQILSISFIEAGLLKPNPPEVDKQLRSGAYKDVSVDQFTTDGKTYGLPLLFSTPAMFWNKAMFREAGIAGPPDTYGEMMDDAKKLVKFDSTGKMIRSGMSLRLSGQGSGIAEKFRFVLEPAGGSLIVRTPSGKYHQGYDNEAGRAALKYYIDAVQVHHVDDPKVQHDADAFVAGNTAMLFREAWVIGEIQQKNPALEYGVYPIPAWTAGGPKKTLLQHDGLYVSGRSRNMPAAYDFMRFLTNPENSVLLTMKSGWVAARQDVDWSPLLKQTPQYEGFVTPPKDIQFYLEPVLSPWNEIESRLADQLPGAYVDPTLKDNPQKVADAVHKWAMQTDQILKDADLYGTR</sequence>
<proteinExistence type="inferred from homology"/>
<dbReference type="PROSITE" id="PS51318">
    <property type="entry name" value="TAT"/>
    <property type="match status" value="1"/>
</dbReference>
<keyword evidence="2" id="KW-0813">Transport</keyword>